<evidence type="ECO:0000313" key="1">
    <source>
        <dbReference type="EMBL" id="QPI47745.1"/>
    </source>
</evidence>
<sequence length="205" mass="23527">MGFYEFNAPEPGDLVYGLADERQKYLVSGALKELGVIDSYAVVRSELEKFDRLPTPAAKKDNLELLDWLEKDKKFRHAGAPATETTLALRRKCKGGIKWAFSRNRTIHFVLDGLDIAGTMTKLTEFDRPSADGTKRRSYTGAELRFIYRNRHDEQFIKGIQFWKEFKQVEPPWVTKPEDFERYQPRSTLHPSHPAGSLKGCCIIS</sequence>
<proteinExistence type="predicted"/>
<name>A0AA48W721_9BURK</name>
<evidence type="ECO:0000313" key="2">
    <source>
        <dbReference type="Proteomes" id="UP000662888"/>
    </source>
</evidence>
<organism evidence="1 2">
    <name type="scientific">Massilia antarctica</name>
    <dbReference type="NCBI Taxonomy" id="2765360"/>
    <lineage>
        <taxon>Bacteria</taxon>
        <taxon>Pseudomonadati</taxon>
        <taxon>Pseudomonadota</taxon>
        <taxon>Betaproteobacteria</taxon>
        <taxon>Burkholderiales</taxon>
        <taxon>Oxalobacteraceae</taxon>
        <taxon>Telluria group</taxon>
        <taxon>Massilia</taxon>
    </lineage>
</organism>
<protein>
    <submittedName>
        <fullName evidence="1">Uncharacterized protein</fullName>
    </submittedName>
</protein>
<dbReference type="Proteomes" id="UP000662888">
    <property type="component" value="Chromosome"/>
</dbReference>
<gene>
    <name evidence="1" type="ORF">IV454_19415</name>
</gene>
<accession>A0AA48W721</accession>
<keyword evidence="2" id="KW-1185">Reference proteome</keyword>
<dbReference type="RefSeq" id="WP_054267359.1">
    <property type="nucleotide sequence ID" value="NZ_CP065053.1"/>
</dbReference>
<reference evidence="1 2" key="1">
    <citation type="submission" date="2020-11" db="EMBL/GenBank/DDBJ databases">
        <authorList>
            <person name="Sun Q."/>
        </authorList>
    </citation>
    <scope>NUCLEOTIDE SEQUENCE [LARGE SCALE GENOMIC DNA]</scope>
    <source>
        <strain evidence="1 2">P8398</strain>
    </source>
</reference>
<dbReference type="EMBL" id="CP065053">
    <property type="protein sequence ID" value="QPI47745.1"/>
    <property type="molecule type" value="Genomic_DNA"/>
</dbReference>